<evidence type="ECO:0000313" key="5">
    <source>
        <dbReference type="EMBL" id="GAA1818460.1"/>
    </source>
</evidence>
<dbReference type="PROSITE" id="PS51470">
    <property type="entry name" value="FG_GAP"/>
    <property type="match status" value="3"/>
</dbReference>
<keyword evidence="3" id="KW-0378">Hydrolase</keyword>
<reference evidence="5 6" key="1">
    <citation type="journal article" date="2019" name="Int. J. Syst. Evol. Microbiol.">
        <title>The Global Catalogue of Microorganisms (GCM) 10K type strain sequencing project: providing services to taxonomists for standard genome sequencing and annotation.</title>
        <authorList>
            <consortium name="The Broad Institute Genomics Platform"/>
            <consortium name="The Broad Institute Genome Sequencing Center for Infectious Disease"/>
            <person name="Wu L."/>
            <person name="Ma J."/>
        </authorList>
    </citation>
    <scope>NUCLEOTIDE SEQUENCE [LARGE SCALE GENOMIC DNA]</scope>
    <source>
        <strain evidence="5 6">JCM 13250</strain>
    </source>
</reference>
<dbReference type="PRINTS" id="PR01185">
    <property type="entry name" value="INTEGRINA"/>
</dbReference>
<dbReference type="RefSeq" id="WP_344135451.1">
    <property type="nucleotide sequence ID" value="NZ_BAAALT010000156.1"/>
</dbReference>
<dbReference type="PANTHER" id="PTHR23221:SF7">
    <property type="entry name" value="PHOSPHATIDYLINOSITOL-GLYCAN-SPECIFIC PHOSPHOLIPASE D"/>
    <property type="match status" value="1"/>
</dbReference>
<keyword evidence="4" id="KW-0325">Glycoprotein</keyword>
<keyword evidence="1" id="KW-0732">Signal</keyword>
<evidence type="ECO:0000313" key="6">
    <source>
        <dbReference type="Proteomes" id="UP001500218"/>
    </source>
</evidence>
<dbReference type="Gene3D" id="2.130.10.130">
    <property type="entry name" value="Integrin alpha, N-terminal"/>
    <property type="match status" value="3"/>
</dbReference>
<dbReference type="Pfam" id="PF01839">
    <property type="entry name" value="FG-GAP"/>
    <property type="match status" value="5"/>
</dbReference>
<evidence type="ECO:0000256" key="3">
    <source>
        <dbReference type="ARBA" id="ARBA00022801"/>
    </source>
</evidence>
<keyword evidence="2" id="KW-0677">Repeat</keyword>
<evidence type="ECO:0000256" key="1">
    <source>
        <dbReference type="ARBA" id="ARBA00022729"/>
    </source>
</evidence>
<dbReference type="Proteomes" id="UP001500218">
    <property type="component" value="Unassembled WGS sequence"/>
</dbReference>
<name>A0ABN2MBJ0_9ACTN</name>
<dbReference type="EMBL" id="BAAALT010000156">
    <property type="protein sequence ID" value="GAA1818460.1"/>
    <property type="molecule type" value="Genomic_DNA"/>
</dbReference>
<keyword evidence="6" id="KW-1185">Reference proteome</keyword>
<dbReference type="SUPFAM" id="SSF69318">
    <property type="entry name" value="Integrin alpha N-terminal domain"/>
    <property type="match status" value="2"/>
</dbReference>
<organism evidence="5 6">
    <name type="scientific">Luedemannella flava</name>
    <dbReference type="NCBI Taxonomy" id="349316"/>
    <lineage>
        <taxon>Bacteria</taxon>
        <taxon>Bacillati</taxon>
        <taxon>Actinomycetota</taxon>
        <taxon>Actinomycetes</taxon>
        <taxon>Micromonosporales</taxon>
        <taxon>Micromonosporaceae</taxon>
        <taxon>Luedemannella</taxon>
    </lineage>
</organism>
<dbReference type="InterPro" id="IPR013517">
    <property type="entry name" value="FG-GAP"/>
</dbReference>
<protein>
    <recommendedName>
        <fullName evidence="7">FG-GAP repeat protein</fullName>
    </recommendedName>
</protein>
<evidence type="ECO:0008006" key="7">
    <source>
        <dbReference type="Google" id="ProtNLM"/>
    </source>
</evidence>
<sequence length="516" mass="51002">MARAPHTTSRIGVAALIVTPLLVTVAWVGGTAHAGGCATRVRSDVNGDGRPDLAITQPFRTVGRKPSGALRVLFGTASGLTTVGNQYLDRTSDGIAPLVGDAVDGIGDAVATGFFDDDCYADVAVTVAGGQADILVLRGSASGLDSATARAFTVADVPGAPMGAVGVLALATGDVNGDGWDELALGVPGDGYVVPGGGVGVLYGSVTGLSVVDSQFFTQDSPGVPGGGEGGDWFGAAVVLADFNGDRRDDLAVGVPLEDLGRAENTGAVVVLPSVDGRLTGAGSQHWTQHSRGMPGGTESRDNFGAALAAGDVNHDGRADLAIAAPEETLRGQEAAGTVTVLRGSWLGLTTAGATAISQDTAGVPDSAEQLDMFGAALAFGDFNGDGYDDLAAGAPGERIGSRGWAGSVTVLYSDQGTVTGAGADVFAQSTWGVPGDDEEDDMFGYAVTAIAGRPGAAASLVVGIPEEGTAAVAEAGAVVVLKGGRRGLTVTGAVAIVGTELVGGTRGGGLGRALA</sequence>
<dbReference type="PANTHER" id="PTHR23221">
    <property type="entry name" value="GLYCOSYLPHOSPHATIDYLINOSITOL PHOSPHOLIPASE D"/>
    <property type="match status" value="1"/>
</dbReference>
<comment type="caution">
    <text evidence="5">The sequence shown here is derived from an EMBL/GenBank/DDBJ whole genome shotgun (WGS) entry which is preliminary data.</text>
</comment>
<dbReference type="InterPro" id="IPR000413">
    <property type="entry name" value="Integrin_alpha"/>
</dbReference>
<dbReference type="InterPro" id="IPR028994">
    <property type="entry name" value="Integrin_alpha_N"/>
</dbReference>
<dbReference type="SMART" id="SM00191">
    <property type="entry name" value="Int_alpha"/>
    <property type="match status" value="6"/>
</dbReference>
<evidence type="ECO:0000256" key="4">
    <source>
        <dbReference type="ARBA" id="ARBA00023180"/>
    </source>
</evidence>
<gene>
    <name evidence="5" type="ORF">GCM10009682_43880</name>
</gene>
<proteinExistence type="predicted"/>
<evidence type="ECO:0000256" key="2">
    <source>
        <dbReference type="ARBA" id="ARBA00022737"/>
    </source>
</evidence>
<accession>A0ABN2MBJ0</accession>
<dbReference type="InterPro" id="IPR013519">
    <property type="entry name" value="Int_alpha_beta-p"/>
</dbReference>